<dbReference type="AlphaFoldDB" id="A0A1W1CWZ8"/>
<evidence type="ECO:0008006" key="2">
    <source>
        <dbReference type="Google" id="ProtNLM"/>
    </source>
</evidence>
<name>A0A1W1CWZ8_9ZZZZ</name>
<dbReference type="EMBL" id="FPHK01000141">
    <property type="protein sequence ID" value="SFV70171.1"/>
    <property type="molecule type" value="Genomic_DNA"/>
</dbReference>
<reference evidence="1" key="1">
    <citation type="submission" date="2016-10" db="EMBL/GenBank/DDBJ databases">
        <authorList>
            <person name="de Groot N.N."/>
        </authorList>
    </citation>
    <scope>NUCLEOTIDE SEQUENCE</scope>
</reference>
<accession>A0A1W1CWZ8</accession>
<gene>
    <name evidence="1" type="ORF">MNB_SM-6-43</name>
</gene>
<evidence type="ECO:0000313" key="1">
    <source>
        <dbReference type="EMBL" id="SFV70171.1"/>
    </source>
</evidence>
<proteinExistence type="predicted"/>
<sequence>MYKKIIAISVATATLMFSGCGDGDKASCGIEVQQDIDHGNFDAAINKLKGSCSQAFTKSDLNLNLAAAYMGKSGYGVSDVIKIIMDANDDSSSNAFSSFTSSVSKNKKADSMPLLKKAQSYFLKSIADGNNTSAGVLCSPKVLKTTTNSRVQNVCLYVGINQTVTTANTISYLTKDVTTLTESINNKQNTTPLDMQASLDALAWATGTAKTNITASDVNISLDGNNPTAYKHLVVIEKDNNNNNLTFYRLANALSPSSNGTTVLTDGYCTADGNKTACEGIEDNATGAITDTSKACYACPVSFEDNNNSGSIAQLLVDTLNNGTDTISAISDDPDIEQSIKDFKTNITDGTDRNITVDDILKYLNK</sequence>
<dbReference type="PROSITE" id="PS51257">
    <property type="entry name" value="PROKAR_LIPOPROTEIN"/>
    <property type="match status" value="1"/>
</dbReference>
<organism evidence="1">
    <name type="scientific">hydrothermal vent metagenome</name>
    <dbReference type="NCBI Taxonomy" id="652676"/>
    <lineage>
        <taxon>unclassified sequences</taxon>
        <taxon>metagenomes</taxon>
        <taxon>ecological metagenomes</taxon>
    </lineage>
</organism>
<protein>
    <recommendedName>
        <fullName evidence="2">Lipoprotein</fullName>
    </recommendedName>
</protein>